<organism evidence="1 2">
    <name type="scientific">Peronosclerospora sorghi</name>
    <dbReference type="NCBI Taxonomy" id="230839"/>
    <lineage>
        <taxon>Eukaryota</taxon>
        <taxon>Sar</taxon>
        <taxon>Stramenopiles</taxon>
        <taxon>Oomycota</taxon>
        <taxon>Peronosporomycetes</taxon>
        <taxon>Peronosporales</taxon>
        <taxon>Peronosporaceae</taxon>
        <taxon>Peronosclerospora</taxon>
    </lineage>
</organism>
<dbReference type="EMBL" id="CM047580">
    <property type="protein sequence ID" value="KAI9922677.1"/>
    <property type="molecule type" value="Genomic_DNA"/>
</dbReference>
<name>A0ACC0WWC0_9STRA</name>
<protein>
    <submittedName>
        <fullName evidence="1">Uncharacterized protein</fullName>
    </submittedName>
</protein>
<proteinExistence type="predicted"/>
<accession>A0ACC0WWC0</accession>
<comment type="caution">
    <text evidence="1">The sequence shown here is derived from an EMBL/GenBank/DDBJ whole genome shotgun (WGS) entry which is preliminary data.</text>
</comment>
<evidence type="ECO:0000313" key="2">
    <source>
        <dbReference type="Proteomes" id="UP001163321"/>
    </source>
</evidence>
<sequence length="322" mass="36838">MLTSPNDMDCSYSPKNNEASGVEAQQVPLDPPDEDLHVTLGAAIHAIKLHAKQHGNGITQFKISFDKHTPPSPRRYDFRCAKGGVKRGEGVKRKTVTRMTECPFEVRIKMMLTVGWQVCIVEASHNHEMIHPSAFAQFRRPNEEEKALIQSLHASGSAPRFIIAALVERNPECLMSLRDVYNEVARIQKERLGSLSPIEALIIELEDDTWASHYTTDDEGHVNFLFFAPHEAIHLAQSYFRVDTFTYRRGLIRKFNGKQCLHNYVELDTLDFLESLQSLSLKTFGFLRVMWVLIKMASISLSLRSIRKNCREEIINRSMLPW</sequence>
<reference evidence="1 2" key="1">
    <citation type="journal article" date="2022" name="bioRxiv">
        <title>The genome of the oomycete Peronosclerospora sorghi, a cosmopolitan pathogen of maize and sorghum, is inflated with dispersed pseudogenes.</title>
        <authorList>
            <person name="Fletcher K."/>
            <person name="Martin F."/>
            <person name="Isakeit T."/>
            <person name="Cavanaugh K."/>
            <person name="Magill C."/>
            <person name="Michelmore R."/>
        </authorList>
    </citation>
    <scope>NUCLEOTIDE SEQUENCE [LARGE SCALE GENOMIC DNA]</scope>
    <source>
        <strain evidence="1">P6</strain>
    </source>
</reference>
<dbReference type="Proteomes" id="UP001163321">
    <property type="component" value="Chromosome 1"/>
</dbReference>
<evidence type="ECO:0000313" key="1">
    <source>
        <dbReference type="EMBL" id="KAI9922677.1"/>
    </source>
</evidence>
<gene>
    <name evidence="1" type="ORF">PsorP6_002569</name>
</gene>
<keyword evidence="2" id="KW-1185">Reference proteome</keyword>